<name>B2ZXZ2_9CAUD</name>
<dbReference type="Proteomes" id="UP000001034">
    <property type="component" value="Segment"/>
</dbReference>
<feature type="region of interest" description="Disordered" evidence="1">
    <location>
        <begin position="67"/>
        <end position="215"/>
    </location>
</feature>
<reference evidence="2 3" key="1">
    <citation type="journal article" date="2010" name="Virology">
        <title>A jumbo phage infecting the phytopathogen Ralstonia solanacearum defines a new lineage of the Myoviridae family.</title>
        <authorList>
            <person name="Yamada T."/>
            <person name="Satoh S."/>
            <person name="Ishikawa H."/>
            <person name="Fujiwara A."/>
            <person name="Kawasaki T."/>
            <person name="Fujie M."/>
            <person name="Ogata H."/>
        </authorList>
    </citation>
    <scope>NUCLEOTIDE SEQUENCE [LARGE SCALE GENOMIC DNA]</scope>
</reference>
<dbReference type="RefSeq" id="YP_001950009.1">
    <property type="nucleotide sequence ID" value="NC_010811.2"/>
</dbReference>
<dbReference type="EMBL" id="AB366653">
    <property type="protein sequence ID" value="BAG41579.1"/>
    <property type="molecule type" value="Genomic_DNA"/>
</dbReference>
<organism evidence="2 3">
    <name type="scientific">Ralstonia phage phiRSL1</name>
    <dbReference type="NCBI Taxonomy" id="1980924"/>
    <lineage>
        <taxon>Viruses</taxon>
        <taxon>Duplodnaviria</taxon>
        <taxon>Heunggongvirae</taxon>
        <taxon>Uroviricota</taxon>
        <taxon>Caudoviricetes</taxon>
        <taxon>Mieseafarmvirus</taxon>
        <taxon>Mieseafarmvirus RSL1</taxon>
    </lineage>
</organism>
<dbReference type="KEGG" id="vg:6369986"/>
<feature type="compositionally biased region" description="Low complexity" evidence="1">
    <location>
        <begin position="103"/>
        <end position="114"/>
    </location>
</feature>
<proteinExistence type="predicted"/>
<evidence type="ECO:0000313" key="2">
    <source>
        <dbReference type="EMBL" id="BAG41579.1"/>
    </source>
</evidence>
<dbReference type="GeneID" id="6369986"/>
<feature type="compositionally biased region" description="Basic and acidic residues" evidence="1">
    <location>
        <begin position="88"/>
        <end position="99"/>
    </location>
</feature>
<evidence type="ECO:0000256" key="1">
    <source>
        <dbReference type="SAM" id="MobiDB-lite"/>
    </source>
</evidence>
<sequence>MTIATGSECARNLNLPRSINLPREDSMAIGTRKKRVLAAKDFSGPGSTTHFPNDEKMADVKSDVEVKNNQDPQDLLIDPDDESGSTHFRNEEKLNDKSKGNPATAKAVKTTAAEVDVEHDEAEGYTQDLSALDEGLPKKGDEADLKASTKTTAAEDCDDKGPQATTHSPNGDDVAEPAEGYLTNAELEDLDEEFEDEEEVDADALADDAGQNPQQSLLDVTDELEEVDAEMEMGDDEHEFTDDVEEDDIAEADVDSMPILDVDDADDDGDDVVFASVGNRLHVIKGNRIVASMGKKLAAKASVEDLYLSEQFQDASYAEFSKHGLRAGLRKMGFALATVDVAKNELINKRVEAKAKKVTAAVRRTAQASNDALGQCLAIAAVGINRQYFKDSRNELRAALESELAAAGVRGARQLLKTVFAKHGVSYAKDILTLANSLVTKPEEVRNAYAEALDLTSDGEVEELDDMEGDEFGQPANPDFMTEADQDEDFVDEFEEEIEAPETVHAALARPIHRRQKVQAASYSSGAQAVLAGTAKLPFAQF</sequence>
<feature type="compositionally biased region" description="Acidic residues" evidence="1">
    <location>
        <begin position="186"/>
        <end position="206"/>
    </location>
</feature>
<keyword evidence="3" id="KW-1185">Reference proteome</keyword>
<feature type="compositionally biased region" description="Basic and acidic residues" evidence="1">
    <location>
        <begin position="135"/>
        <end position="147"/>
    </location>
</feature>
<accession>B2ZXZ2</accession>
<protein>
    <submittedName>
        <fullName evidence="2">Uncharacterized protein</fullName>
    </submittedName>
</protein>
<evidence type="ECO:0000313" key="3">
    <source>
        <dbReference type="Proteomes" id="UP000001034"/>
    </source>
</evidence>